<comment type="caution">
    <text evidence="2">The sequence shown here is derived from an EMBL/GenBank/DDBJ whole genome shotgun (WGS) entry which is preliminary data.</text>
</comment>
<keyword evidence="3" id="KW-1185">Reference proteome</keyword>
<protein>
    <submittedName>
        <fullName evidence="2">Uncharacterized protein</fullName>
    </submittedName>
</protein>
<sequence length="307" mass="32225">MTMVINVADGGKGIQLPLGKAAYNKIGGGAGQGGVDGEIGGEGGGQEPQHVASFSGNWEYEGGSSLKKLKWYLKTVFGKDVVGLALQQVGEVGAEGGGCFAVSLVAVLEYPAVFGGVEMIQKSFLARNGRPLMAPMWIPMSEGQALPSFVVGWDGVLQAEEELGLPQPLQQQQQVGTGGGVFPPTPPGVGVRGSGVFMEGSDGRPLSAPSSQRRSSPITTTSPTLLRPSKTEGKGRPMSANPSDKSNGMRRHRPGRREGGGRPESRGVWRKKIRGGLDDGNGNYNNDNDYDDGDEGNEEVESNPQDM</sequence>
<feature type="region of interest" description="Disordered" evidence="1">
    <location>
        <begin position="169"/>
        <end position="307"/>
    </location>
</feature>
<gene>
    <name evidence="2" type="ORF">TrLO_g15574</name>
</gene>
<feature type="compositionally biased region" description="Low complexity" evidence="1">
    <location>
        <begin position="209"/>
        <end position="228"/>
    </location>
</feature>
<name>A0A9W7FDG6_9STRA</name>
<accession>A0A9W7FDG6</accession>
<evidence type="ECO:0000313" key="3">
    <source>
        <dbReference type="Proteomes" id="UP001165122"/>
    </source>
</evidence>
<dbReference type="EMBL" id="BRXW01000146">
    <property type="protein sequence ID" value="GMI10150.1"/>
    <property type="molecule type" value="Genomic_DNA"/>
</dbReference>
<dbReference type="AlphaFoldDB" id="A0A9W7FDG6"/>
<organism evidence="2 3">
    <name type="scientific">Triparma laevis f. longispina</name>
    <dbReference type="NCBI Taxonomy" id="1714387"/>
    <lineage>
        <taxon>Eukaryota</taxon>
        <taxon>Sar</taxon>
        <taxon>Stramenopiles</taxon>
        <taxon>Ochrophyta</taxon>
        <taxon>Bolidophyceae</taxon>
        <taxon>Parmales</taxon>
        <taxon>Triparmaceae</taxon>
        <taxon>Triparma</taxon>
    </lineage>
</organism>
<proteinExistence type="predicted"/>
<dbReference type="Proteomes" id="UP001165122">
    <property type="component" value="Unassembled WGS sequence"/>
</dbReference>
<dbReference type="OrthoDB" id="10528830at2759"/>
<evidence type="ECO:0000256" key="1">
    <source>
        <dbReference type="SAM" id="MobiDB-lite"/>
    </source>
</evidence>
<feature type="compositionally biased region" description="Basic and acidic residues" evidence="1">
    <location>
        <begin position="256"/>
        <end position="267"/>
    </location>
</feature>
<feature type="compositionally biased region" description="Acidic residues" evidence="1">
    <location>
        <begin position="288"/>
        <end position="301"/>
    </location>
</feature>
<evidence type="ECO:0000313" key="2">
    <source>
        <dbReference type="EMBL" id="GMI10150.1"/>
    </source>
</evidence>
<reference evidence="3" key="1">
    <citation type="journal article" date="2023" name="Commun. Biol.">
        <title>Genome analysis of Parmales, the sister group of diatoms, reveals the evolutionary specialization of diatoms from phago-mixotrophs to photoautotrophs.</title>
        <authorList>
            <person name="Ban H."/>
            <person name="Sato S."/>
            <person name="Yoshikawa S."/>
            <person name="Yamada K."/>
            <person name="Nakamura Y."/>
            <person name="Ichinomiya M."/>
            <person name="Sato N."/>
            <person name="Blanc-Mathieu R."/>
            <person name="Endo H."/>
            <person name="Kuwata A."/>
            <person name="Ogata H."/>
        </authorList>
    </citation>
    <scope>NUCLEOTIDE SEQUENCE [LARGE SCALE GENOMIC DNA]</scope>
    <source>
        <strain evidence="3">NIES 3700</strain>
    </source>
</reference>